<dbReference type="EMBL" id="CAJOBB010028406">
    <property type="protein sequence ID" value="CAF4429663.1"/>
    <property type="molecule type" value="Genomic_DNA"/>
</dbReference>
<sequence>MIDNHPVVSKYIEPPLNDSEDLNEPENLLWSSKHIRQSQYLLQIIRCTDNKCCTPWRSYYFQFVQDRFIPAPIAYNMSKFGPTPASFDEKHSKYFTLFERIQLQKFIHDKLMMDSIPYDRYCVSIKQDIQRR</sequence>
<dbReference type="PANTHER" id="PTHR46954:SF1">
    <property type="entry name" value="C2H2-TYPE DOMAIN-CONTAINING PROTEIN"/>
    <property type="match status" value="1"/>
</dbReference>
<reference evidence="1" key="1">
    <citation type="submission" date="2021-02" db="EMBL/GenBank/DDBJ databases">
        <authorList>
            <person name="Nowell W R."/>
        </authorList>
    </citation>
    <scope>NUCLEOTIDE SEQUENCE</scope>
</reference>
<evidence type="ECO:0000313" key="2">
    <source>
        <dbReference type="Proteomes" id="UP000663868"/>
    </source>
</evidence>
<evidence type="ECO:0000313" key="1">
    <source>
        <dbReference type="EMBL" id="CAF4429663.1"/>
    </source>
</evidence>
<dbReference type="PANTHER" id="PTHR46954">
    <property type="entry name" value="C2H2-TYPE DOMAIN-CONTAINING PROTEIN"/>
    <property type="match status" value="1"/>
</dbReference>
<gene>
    <name evidence="1" type="ORF">KXQ929_LOCUS52706</name>
</gene>
<accession>A0A820R3S6</accession>
<dbReference type="Proteomes" id="UP000663868">
    <property type="component" value="Unassembled WGS sequence"/>
</dbReference>
<protein>
    <submittedName>
        <fullName evidence="1">Uncharacterized protein</fullName>
    </submittedName>
</protein>
<dbReference type="AlphaFoldDB" id="A0A820R3S6"/>
<proteinExistence type="predicted"/>
<comment type="caution">
    <text evidence="1">The sequence shown here is derived from an EMBL/GenBank/DDBJ whole genome shotgun (WGS) entry which is preliminary data.</text>
</comment>
<name>A0A820R3S6_9BILA</name>
<feature type="non-terminal residue" evidence="1">
    <location>
        <position position="132"/>
    </location>
</feature>
<organism evidence="1 2">
    <name type="scientific">Adineta steineri</name>
    <dbReference type="NCBI Taxonomy" id="433720"/>
    <lineage>
        <taxon>Eukaryota</taxon>
        <taxon>Metazoa</taxon>
        <taxon>Spiralia</taxon>
        <taxon>Gnathifera</taxon>
        <taxon>Rotifera</taxon>
        <taxon>Eurotatoria</taxon>
        <taxon>Bdelloidea</taxon>
        <taxon>Adinetida</taxon>
        <taxon>Adinetidae</taxon>
        <taxon>Adineta</taxon>
    </lineage>
</organism>